<dbReference type="AlphaFoldDB" id="A0A5B7KBM9"/>
<evidence type="ECO:0000313" key="3">
    <source>
        <dbReference type="Proteomes" id="UP000324222"/>
    </source>
</evidence>
<reference evidence="2 3" key="1">
    <citation type="submission" date="2019-05" db="EMBL/GenBank/DDBJ databases">
        <title>Another draft genome of Portunus trituberculatus and its Hox gene families provides insights of decapod evolution.</title>
        <authorList>
            <person name="Jeong J.-H."/>
            <person name="Song I."/>
            <person name="Kim S."/>
            <person name="Choi T."/>
            <person name="Kim D."/>
            <person name="Ryu S."/>
            <person name="Kim W."/>
        </authorList>
    </citation>
    <scope>NUCLEOTIDE SEQUENCE [LARGE SCALE GENOMIC DNA]</scope>
    <source>
        <tissue evidence="2">Muscle</tissue>
    </source>
</reference>
<evidence type="ECO:0000313" key="2">
    <source>
        <dbReference type="EMBL" id="MPD04057.1"/>
    </source>
</evidence>
<sequence length="127" mass="14124">MKTVQRIPRLMNTCRGGQAQTPEMNCRWTEVRPGCAAARQAVASGLESISPSRPALDGGHGRTRDEQDEAQRLLRSTISGVSVVHNKRKVNARSQTRRYRMEAGSCQVCKTAPLDSLPRGMRRFICN</sequence>
<feature type="region of interest" description="Disordered" evidence="1">
    <location>
        <begin position="44"/>
        <end position="64"/>
    </location>
</feature>
<gene>
    <name evidence="2" type="ORF">E2C01_099726</name>
</gene>
<accession>A0A5B7KBM9</accession>
<name>A0A5B7KBM9_PORTR</name>
<protein>
    <submittedName>
        <fullName evidence="2">Uncharacterized protein</fullName>
    </submittedName>
</protein>
<dbReference type="EMBL" id="VSRR010139245">
    <property type="protein sequence ID" value="MPD04057.1"/>
    <property type="molecule type" value="Genomic_DNA"/>
</dbReference>
<proteinExistence type="predicted"/>
<comment type="caution">
    <text evidence="2">The sequence shown here is derived from an EMBL/GenBank/DDBJ whole genome shotgun (WGS) entry which is preliminary data.</text>
</comment>
<keyword evidence="3" id="KW-1185">Reference proteome</keyword>
<organism evidence="2 3">
    <name type="scientific">Portunus trituberculatus</name>
    <name type="common">Swimming crab</name>
    <name type="synonym">Neptunus trituberculatus</name>
    <dbReference type="NCBI Taxonomy" id="210409"/>
    <lineage>
        <taxon>Eukaryota</taxon>
        <taxon>Metazoa</taxon>
        <taxon>Ecdysozoa</taxon>
        <taxon>Arthropoda</taxon>
        <taxon>Crustacea</taxon>
        <taxon>Multicrustacea</taxon>
        <taxon>Malacostraca</taxon>
        <taxon>Eumalacostraca</taxon>
        <taxon>Eucarida</taxon>
        <taxon>Decapoda</taxon>
        <taxon>Pleocyemata</taxon>
        <taxon>Brachyura</taxon>
        <taxon>Eubrachyura</taxon>
        <taxon>Portunoidea</taxon>
        <taxon>Portunidae</taxon>
        <taxon>Portuninae</taxon>
        <taxon>Portunus</taxon>
    </lineage>
</organism>
<evidence type="ECO:0000256" key="1">
    <source>
        <dbReference type="SAM" id="MobiDB-lite"/>
    </source>
</evidence>
<dbReference type="Proteomes" id="UP000324222">
    <property type="component" value="Unassembled WGS sequence"/>
</dbReference>